<feature type="domain" description="CheR-type methyltransferase" evidence="6">
    <location>
        <begin position="1"/>
        <end position="262"/>
    </location>
</feature>
<dbReference type="Pfam" id="PF01739">
    <property type="entry name" value="CheR"/>
    <property type="match status" value="1"/>
</dbReference>
<dbReference type="PRINTS" id="PR00996">
    <property type="entry name" value="CHERMTFRASE"/>
</dbReference>
<keyword evidence="4" id="KW-0808">Transferase</keyword>
<dbReference type="EC" id="2.1.1.80" evidence="2"/>
<dbReference type="GO" id="GO:0008983">
    <property type="term" value="F:protein-glutamate O-methyltransferase activity"/>
    <property type="evidence" value="ECO:0007669"/>
    <property type="project" value="UniProtKB-EC"/>
</dbReference>
<dbReference type="InterPro" id="IPR022641">
    <property type="entry name" value="CheR_N"/>
</dbReference>
<protein>
    <recommendedName>
        <fullName evidence="2">protein-glutamate O-methyltransferase</fullName>
        <ecNumber evidence="2">2.1.1.80</ecNumber>
    </recommendedName>
</protein>
<reference evidence="7 8" key="1">
    <citation type="submission" date="2021-02" db="EMBL/GenBank/DDBJ databases">
        <title>Alicyclobacillus curvatus sp. nov. and Alicyclobacillus mengziensis sp. nov., two acidophilic bacteria isolated from acid mine drainage.</title>
        <authorList>
            <person name="Huang Y."/>
        </authorList>
    </citation>
    <scope>NUCLEOTIDE SEQUENCE [LARGE SCALE GENOMIC DNA]</scope>
    <source>
        <strain evidence="7 8">S30H14</strain>
    </source>
</reference>
<name>A0A9X7VYJ1_9BACL</name>
<dbReference type="Pfam" id="PF03705">
    <property type="entry name" value="CheR_N"/>
    <property type="match status" value="1"/>
</dbReference>
<dbReference type="Gene3D" id="1.10.155.10">
    <property type="entry name" value="Chemotaxis receptor methyltransferase CheR, N-terminal domain"/>
    <property type="match status" value="1"/>
</dbReference>
<dbReference type="InterPro" id="IPR022642">
    <property type="entry name" value="CheR_C"/>
</dbReference>
<evidence type="ECO:0000313" key="7">
    <source>
        <dbReference type="EMBL" id="QSO47456.1"/>
    </source>
</evidence>
<organism evidence="7 8">
    <name type="scientific">Alicyclobacillus mengziensis</name>
    <dbReference type="NCBI Taxonomy" id="2931921"/>
    <lineage>
        <taxon>Bacteria</taxon>
        <taxon>Bacillati</taxon>
        <taxon>Bacillota</taxon>
        <taxon>Bacilli</taxon>
        <taxon>Bacillales</taxon>
        <taxon>Alicyclobacillaceae</taxon>
        <taxon>Alicyclobacillus</taxon>
    </lineage>
</organism>
<dbReference type="Proteomes" id="UP000663505">
    <property type="component" value="Chromosome"/>
</dbReference>
<dbReference type="PROSITE" id="PS50123">
    <property type="entry name" value="CHER"/>
    <property type="match status" value="1"/>
</dbReference>
<evidence type="ECO:0000256" key="2">
    <source>
        <dbReference type="ARBA" id="ARBA00012534"/>
    </source>
</evidence>
<sequence>MELVGHDYDFLEFAERIKRKTGLDLLSYKQDQVRRRLTSLRDRKGYRTFGEFYRHIEKDPSVYRAFMDQLTINVTEFFRNPDRWEFLRNQILPDIVSRTKRIKCWSAACSTGEEPYSLVLSLAGVLDLQHIEVHATDLDTAVIDKAREGRYSMASVKDVPPDKLKRFFQVENGQYVIAEDIKKQVRFRQHNLLSDPFDKGYDLIVCRNVTIYFTDEAKVQLYRKFAQSLKPGGCLFVGATEQISNPEQYGMSSVSVFFYKKL</sequence>
<evidence type="ECO:0000256" key="4">
    <source>
        <dbReference type="ARBA" id="ARBA00022679"/>
    </source>
</evidence>
<dbReference type="PANTHER" id="PTHR24422:SF19">
    <property type="entry name" value="CHEMOTAXIS PROTEIN METHYLTRANSFERASE"/>
    <property type="match status" value="1"/>
</dbReference>
<accession>A0A9X7VYJ1</accession>
<gene>
    <name evidence="7" type="ORF">JZ786_24250</name>
</gene>
<proteinExistence type="predicted"/>
<dbReference type="InterPro" id="IPR036804">
    <property type="entry name" value="CheR_N_sf"/>
</dbReference>
<dbReference type="KEGG" id="afx:JZ786_24250"/>
<keyword evidence="5" id="KW-0949">S-adenosyl-L-methionine</keyword>
<dbReference type="SUPFAM" id="SSF47757">
    <property type="entry name" value="Chemotaxis receptor methyltransferase CheR, N-terminal domain"/>
    <property type="match status" value="1"/>
</dbReference>
<evidence type="ECO:0000256" key="5">
    <source>
        <dbReference type="ARBA" id="ARBA00022691"/>
    </source>
</evidence>
<dbReference type="SMART" id="SM00138">
    <property type="entry name" value="MeTrc"/>
    <property type="match status" value="1"/>
</dbReference>
<evidence type="ECO:0000313" key="8">
    <source>
        <dbReference type="Proteomes" id="UP000663505"/>
    </source>
</evidence>
<comment type="catalytic activity">
    <reaction evidence="1">
        <text>L-glutamyl-[protein] + S-adenosyl-L-methionine = [protein]-L-glutamate 5-O-methyl ester + S-adenosyl-L-homocysteine</text>
        <dbReference type="Rhea" id="RHEA:24452"/>
        <dbReference type="Rhea" id="RHEA-COMP:10208"/>
        <dbReference type="Rhea" id="RHEA-COMP:10311"/>
        <dbReference type="ChEBI" id="CHEBI:29973"/>
        <dbReference type="ChEBI" id="CHEBI:57856"/>
        <dbReference type="ChEBI" id="CHEBI:59789"/>
        <dbReference type="ChEBI" id="CHEBI:82795"/>
        <dbReference type="EC" id="2.1.1.80"/>
    </reaction>
</comment>
<dbReference type="SUPFAM" id="SSF53335">
    <property type="entry name" value="S-adenosyl-L-methionine-dependent methyltransferases"/>
    <property type="match status" value="1"/>
</dbReference>
<dbReference type="Gene3D" id="3.40.50.150">
    <property type="entry name" value="Vaccinia Virus protein VP39"/>
    <property type="match status" value="1"/>
</dbReference>
<keyword evidence="3" id="KW-0489">Methyltransferase</keyword>
<dbReference type="PANTHER" id="PTHR24422">
    <property type="entry name" value="CHEMOTAXIS PROTEIN METHYLTRANSFERASE"/>
    <property type="match status" value="1"/>
</dbReference>
<dbReference type="InterPro" id="IPR029063">
    <property type="entry name" value="SAM-dependent_MTases_sf"/>
</dbReference>
<dbReference type="RefSeq" id="WP_206656806.1">
    <property type="nucleotide sequence ID" value="NZ_CP071182.1"/>
</dbReference>
<evidence type="ECO:0000256" key="3">
    <source>
        <dbReference type="ARBA" id="ARBA00022603"/>
    </source>
</evidence>
<dbReference type="InterPro" id="IPR000780">
    <property type="entry name" value="CheR_MeTrfase"/>
</dbReference>
<dbReference type="InterPro" id="IPR050903">
    <property type="entry name" value="Bact_Chemotaxis_MeTrfase"/>
</dbReference>
<keyword evidence="8" id="KW-1185">Reference proteome</keyword>
<dbReference type="AlphaFoldDB" id="A0A9X7VYJ1"/>
<dbReference type="EMBL" id="CP071182">
    <property type="protein sequence ID" value="QSO47456.1"/>
    <property type="molecule type" value="Genomic_DNA"/>
</dbReference>
<evidence type="ECO:0000259" key="6">
    <source>
        <dbReference type="PROSITE" id="PS50123"/>
    </source>
</evidence>
<dbReference type="GO" id="GO:0032259">
    <property type="term" value="P:methylation"/>
    <property type="evidence" value="ECO:0007669"/>
    <property type="project" value="UniProtKB-KW"/>
</dbReference>
<evidence type="ECO:0000256" key="1">
    <source>
        <dbReference type="ARBA" id="ARBA00001541"/>
    </source>
</evidence>